<dbReference type="Proteomes" id="UP000197138">
    <property type="component" value="Unassembled WGS sequence"/>
</dbReference>
<dbReference type="EMBL" id="MTKT01001802">
    <property type="protein sequence ID" value="OWM84095.1"/>
    <property type="molecule type" value="Genomic_DNA"/>
</dbReference>
<reference evidence="2" key="1">
    <citation type="journal article" date="2017" name="Plant J.">
        <title>The pomegranate (Punica granatum L.) genome and the genomics of punicalagin biosynthesis.</title>
        <authorList>
            <person name="Qin G."/>
            <person name="Xu C."/>
            <person name="Ming R."/>
            <person name="Tang H."/>
            <person name="Guyot R."/>
            <person name="Kramer E.M."/>
            <person name="Hu Y."/>
            <person name="Yi X."/>
            <person name="Qi Y."/>
            <person name="Xu X."/>
            <person name="Gao Z."/>
            <person name="Pan H."/>
            <person name="Jian J."/>
            <person name="Tian Y."/>
            <person name="Yue Z."/>
            <person name="Xu Y."/>
        </authorList>
    </citation>
    <scope>NUCLEOTIDE SEQUENCE [LARGE SCALE GENOMIC DNA]</scope>
    <source>
        <strain evidence="2">cv. Dabenzi</strain>
    </source>
</reference>
<proteinExistence type="predicted"/>
<evidence type="ECO:0000313" key="2">
    <source>
        <dbReference type="Proteomes" id="UP000197138"/>
    </source>
</evidence>
<gene>
    <name evidence="1" type="ORF">CDL15_Pgr009342</name>
</gene>
<evidence type="ECO:0000313" key="1">
    <source>
        <dbReference type="EMBL" id="OWM84095.1"/>
    </source>
</evidence>
<comment type="caution">
    <text evidence="1">The sequence shown here is derived from an EMBL/GenBank/DDBJ whole genome shotgun (WGS) entry which is preliminary data.</text>
</comment>
<accession>A0A218XFT8</accession>
<dbReference type="AlphaFoldDB" id="A0A218XFT8"/>
<sequence>MATEGYLAEIKSKMCIDPRVEQNDETKMLHVKASLGGWREWMVLTYDHNILGDMLLKENKELKKKIEDLEKSRSPMISPFVFPFYQ</sequence>
<protein>
    <submittedName>
        <fullName evidence="1">Uncharacterized protein</fullName>
    </submittedName>
</protein>
<name>A0A218XFT8_PUNGR</name>
<organism evidence="1 2">
    <name type="scientific">Punica granatum</name>
    <name type="common">Pomegranate</name>
    <dbReference type="NCBI Taxonomy" id="22663"/>
    <lineage>
        <taxon>Eukaryota</taxon>
        <taxon>Viridiplantae</taxon>
        <taxon>Streptophyta</taxon>
        <taxon>Embryophyta</taxon>
        <taxon>Tracheophyta</taxon>
        <taxon>Spermatophyta</taxon>
        <taxon>Magnoliopsida</taxon>
        <taxon>eudicotyledons</taxon>
        <taxon>Gunneridae</taxon>
        <taxon>Pentapetalae</taxon>
        <taxon>rosids</taxon>
        <taxon>malvids</taxon>
        <taxon>Myrtales</taxon>
        <taxon>Lythraceae</taxon>
        <taxon>Punica</taxon>
    </lineage>
</organism>